<dbReference type="Proteomes" id="UP000563094">
    <property type="component" value="Unassembled WGS sequence"/>
</dbReference>
<evidence type="ECO:0000313" key="10">
    <source>
        <dbReference type="Proteomes" id="UP000563094"/>
    </source>
</evidence>
<evidence type="ECO:0000256" key="1">
    <source>
        <dbReference type="ARBA" id="ARBA00004141"/>
    </source>
</evidence>
<gene>
    <name evidence="9" type="ORF">FHS90_002199</name>
</gene>
<dbReference type="PANTHER" id="PTHR11403">
    <property type="entry name" value="CYTOCHROME C OXIDASE SUBUNIT III"/>
    <property type="match status" value="1"/>
</dbReference>
<dbReference type="Gene3D" id="1.20.120.80">
    <property type="entry name" value="Cytochrome c oxidase, subunit III, four-helix bundle"/>
    <property type="match status" value="1"/>
</dbReference>
<evidence type="ECO:0000256" key="4">
    <source>
        <dbReference type="ARBA" id="ARBA00022989"/>
    </source>
</evidence>
<dbReference type="InterPro" id="IPR000298">
    <property type="entry name" value="Cyt_c_oxidase-like_su3"/>
</dbReference>
<evidence type="ECO:0000256" key="6">
    <source>
        <dbReference type="RuleBase" id="RU003376"/>
    </source>
</evidence>
<dbReference type="SUPFAM" id="SSF81452">
    <property type="entry name" value="Cytochrome c oxidase subunit III-like"/>
    <property type="match status" value="1"/>
</dbReference>
<dbReference type="GO" id="GO:0019646">
    <property type="term" value="P:aerobic electron transport chain"/>
    <property type="evidence" value="ECO:0007669"/>
    <property type="project" value="InterPro"/>
</dbReference>
<dbReference type="PROSITE" id="PS50253">
    <property type="entry name" value="COX3"/>
    <property type="match status" value="1"/>
</dbReference>
<evidence type="ECO:0000313" key="9">
    <source>
        <dbReference type="EMBL" id="MBA9077486.1"/>
    </source>
</evidence>
<dbReference type="RefSeq" id="WP_182513006.1">
    <property type="nucleotide sequence ID" value="NZ_JACJIQ010000007.1"/>
</dbReference>
<feature type="domain" description="Heme-copper oxidase subunit III family profile" evidence="8">
    <location>
        <begin position="26"/>
        <end position="210"/>
    </location>
</feature>
<keyword evidence="10" id="KW-1185">Reference proteome</keyword>
<reference evidence="9 10" key="1">
    <citation type="submission" date="2020-08" db="EMBL/GenBank/DDBJ databases">
        <title>Genomic Encyclopedia of Type Strains, Phase IV (KMG-IV): sequencing the most valuable type-strain genomes for metagenomic binning, comparative biology and taxonomic classification.</title>
        <authorList>
            <person name="Goeker M."/>
        </authorList>
    </citation>
    <scope>NUCLEOTIDE SEQUENCE [LARGE SCALE GENOMIC DNA]</scope>
    <source>
        <strain evidence="9 10">DSM 29854</strain>
    </source>
</reference>
<evidence type="ECO:0000256" key="5">
    <source>
        <dbReference type="ARBA" id="ARBA00023136"/>
    </source>
</evidence>
<sequence length="210" mass="23966">MKSENQNKIGAGKLPSFEQIEKVPPLKMILYVSMAGMGVLFFILTVIFLMKAGQVTNQKEILLPKLFTVSTVVILVSSFFMQQVPDQYQQDNLVQLKRQLGWALVLGFVFATAQVVAWFELDSKNVLFNGHTTGTFLYLLSALHLLHIAGGLAFSAFLFIKTSRASADPIRTLVFIRDPYRRMQLEMLRSYWHFLDVVWVALFFTFLFAI</sequence>
<dbReference type="EMBL" id="JACJIQ010000007">
    <property type="protein sequence ID" value="MBA9077486.1"/>
    <property type="molecule type" value="Genomic_DNA"/>
</dbReference>
<comment type="caution">
    <text evidence="9">The sequence shown here is derived from an EMBL/GenBank/DDBJ whole genome shotgun (WGS) entry which is preliminary data.</text>
</comment>
<keyword evidence="3 6" id="KW-0812">Transmembrane</keyword>
<keyword evidence="4 7" id="KW-1133">Transmembrane helix</keyword>
<feature type="transmembrane region" description="Helical" evidence="7">
    <location>
        <begin position="139"/>
        <end position="160"/>
    </location>
</feature>
<comment type="subcellular location">
    <subcellularLocation>
        <location evidence="6">Cell membrane</location>
        <topology evidence="6">Multi-pass membrane protein</topology>
    </subcellularLocation>
    <subcellularLocation>
        <location evidence="1">Membrane</location>
        <topology evidence="1">Multi-pass membrane protein</topology>
    </subcellularLocation>
</comment>
<feature type="transmembrane region" description="Helical" evidence="7">
    <location>
        <begin position="100"/>
        <end position="119"/>
    </location>
</feature>
<feature type="transmembrane region" description="Helical" evidence="7">
    <location>
        <begin position="28"/>
        <end position="50"/>
    </location>
</feature>
<evidence type="ECO:0000256" key="7">
    <source>
        <dbReference type="SAM" id="Phobius"/>
    </source>
</evidence>
<protein>
    <submittedName>
        <fullName evidence="9">Cytochrome c oxidase subunit 3</fullName>
    </submittedName>
</protein>
<evidence type="ECO:0000256" key="3">
    <source>
        <dbReference type="ARBA" id="ARBA00022692"/>
    </source>
</evidence>
<name>A0A839GRL5_9BACT</name>
<dbReference type="PANTHER" id="PTHR11403:SF10">
    <property type="entry name" value="CYTOCHROME C OXIDASE"/>
    <property type="match status" value="1"/>
</dbReference>
<evidence type="ECO:0000259" key="8">
    <source>
        <dbReference type="PROSITE" id="PS50253"/>
    </source>
</evidence>
<comment type="similarity">
    <text evidence="2 6">Belongs to the cytochrome c oxidase subunit 3 family.</text>
</comment>
<dbReference type="GO" id="GO:0005886">
    <property type="term" value="C:plasma membrane"/>
    <property type="evidence" value="ECO:0007669"/>
    <property type="project" value="UniProtKB-SubCell"/>
</dbReference>
<proteinExistence type="inferred from homology"/>
<dbReference type="AlphaFoldDB" id="A0A839GRL5"/>
<dbReference type="InterPro" id="IPR013833">
    <property type="entry name" value="Cyt_c_oxidase_su3_a-hlx"/>
</dbReference>
<keyword evidence="5 7" id="KW-0472">Membrane</keyword>
<accession>A0A839GRL5</accession>
<dbReference type="InterPro" id="IPR035973">
    <property type="entry name" value="Cyt_c_oxidase_su3-like_sf"/>
</dbReference>
<dbReference type="InterPro" id="IPR024791">
    <property type="entry name" value="Cyt_c/ubiquinol_Oxase_su3"/>
</dbReference>
<feature type="transmembrane region" description="Helical" evidence="7">
    <location>
        <begin position="191"/>
        <end position="209"/>
    </location>
</feature>
<dbReference type="GO" id="GO:0004129">
    <property type="term" value="F:cytochrome-c oxidase activity"/>
    <property type="evidence" value="ECO:0007669"/>
    <property type="project" value="InterPro"/>
</dbReference>
<evidence type="ECO:0000256" key="2">
    <source>
        <dbReference type="ARBA" id="ARBA00010581"/>
    </source>
</evidence>
<organism evidence="9 10">
    <name type="scientific">Rufibacter quisquiliarum</name>
    <dbReference type="NCBI Taxonomy" id="1549639"/>
    <lineage>
        <taxon>Bacteria</taxon>
        <taxon>Pseudomonadati</taxon>
        <taxon>Bacteroidota</taxon>
        <taxon>Cytophagia</taxon>
        <taxon>Cytophagales</taxon>
        <taxon>Hymenobacteraceae</taxon>
        <taxon>Rufibacter</taxon>
    </lineage>
</organism>
<feature type="transmembrane region" description="Helical" evidence="7">
    <location>
        <begin position="62"/>
        <end position="80"/>
    </location>
</feature>